<comment type="caution">
    <text evidence="9">The sequence shown here is derived from an EMBL/GenBank/DDBJ whole genome shotgun (WGS) entry which is preliminary data.</text>
</comment>
<comment type="similarity">
    <text evidence="2">Belongs to the amino acid-polyamine-organocation (APC) superfamily. Spore germination protein (SGP) (TC 2.A.3.9) family.</text>
</comment>
<feature type="transmembrane region" description="Helical" evidence="8">
    <location>
        <begin position="45"/>
        <end position="66"/>
    </location>
</feature>
<dbReference type="PANTHER" id="PTHR34975">
    <property type="entry name" value="SPORE GERMINATION PROTEIN A2"/>
    <property type="match status" value="1"/>
</dbReference>
<feature type="transmembrane region" description="Helical" evidence="8">
    <location>
        <begin position="223"/>
        <end position="246"/>
    </location>
</feature>
<reference evidence="10" key="1">
    <citation type="submission" date="2016-01" db="EMBL/GenBank/DDBJ databases">
        <title>Draft genome of Chromobacterium sp. F49.</title>
        <authorList>
            <person name="Hong K.W."/>
        </authorList>
    </citation>
    <scope>NUCLEOTIDE SEQUENCE [LARGE SCALE GENOMIC DNA]</scope>
    <source>
        <strain evidence="10">M63</strain>
    </source>
</reference>
<keyword evidence="7 8" id="KW-0472">Membrane</keyword>
<dbReference type="PANTHER" id="PTHR34975:SF2">
    <property type="entry name" value="SPORE GERMINATION PROTEIN A2"/>
    <property type="match status" value="1"/>
</dbReference>
<dbReference type="Gene3D" id="1.20.1740.10">
    <property type="entry name" value="Amino acid/polyamine transporter I"/>
    <property type="match status" value="1"/>
</dbReference>
<evidence type="ECO:0000256" key="1">
    <source>
        <dbReference type="ARBA" id="ARBA00004141"/>
    </source>
</evidence>
<dbReference type="InterPro" id="IPR004761">
    <property type="entry name" value="Spore_GerAB"/>
</dbReference>
<dbReference type="STRING" id="1007103.GCA_000213315_06056"/>
<dbReference type="eggNOG" id="COG0531">
    <property type="taxonomic scope" value="Bacteria"/>
</dbReference>
<keyword evidence="10" id="KW-1185">Reference proteome</keyword>
<evidence type="ECO:0000256" key="6">
    <source>
        <dbReference type="ARBA" id="ARBA00022989"/>
    </source>
</evidence>
<evidence type="ECO:0000256" key="2">
    <source>
        <dbReference type="ARBA" id="ARBA00007998"/>
    </source>
</evidence>
<feature type="transmembrane region" description="Helical" evidence="8">
    <location>
        <begin position="311"/>
        <end position="327"/>
    </location>
</feature>
<name>A0A161S629_9BACL</name>
<protein>
    <submittedName>
        <fullName evidence="9">Uncharacterized protein</fullName>
    </submittedName>
</protein>
<dbReference type="EMBL" id="LQRA01000048">
    <property type="protein sequence ID" value="KZE80384.1"/>
    <property type="molecule type" value="Genomic_DNA"/>
</dbReference>
<comment type="subcellular location">
    <subcellularLocation>
        <location evidence="1">Membrane</location>
        <topology evidence="1">Multi-pass membrane protein</topology>
    </subcellularLocation>
</comment>
<feature type="transmembrane region" description="Helical" evidence="8">
    <location>
        <begin position="117"/>
        <end position="139"/>
    </location>
</feature>
<keyword evidence="5 8" id="KW-0812">Transmembrane</keyword>
<gene>
    <name evidence="9" type="ORF">AV654_12830</name>
</gene>
<keyword evidence="4" id="KW-0309">Germination</keyword>
<dbReference type="GO" id="GO:0009847">
    <property type="term" value="P:spore germination"/>
    <property type="evidence" value="ECO:0007669"/>
    <property type="project" value="InterPro"/>
</dbReference>
<accession>A0A161S629</accession>
<dbReference type="Proteomes" id="UP000076563">
    <property type="component" value="Unassembled WGS sequence"/>
</dbReference>
<evidence type="ECO:0000256" key="8">
    <source>
        <dbReference type="SAM" id="Phobius"/>
    </source>
</evidence>
<evidence type="ECO:0000313" key="10">
    <source>
        <dbReference type="Proteomes" id="UP000076563"/>
    </source>
</evidence>
<dbReference type="OrthoDB" id="2716906at2"/>
<keyword evidence="3" id="KW-0813">Transport</keyword>
<feature type="transmembrane region" description="Helical" evidence="8">
    <location>
        <begin position="151"/>
        <end position="172"/>
    </location>
</feature>
<feature type="transmembrane region" description="Helical" evidence="8">
    <location>
        <begin position="339"/>
        <end position="359"/>
    </location>
</feature>
<evidence type="ECO:0000256" key="3">
    <source>
        <dbReference type="ARBA" id="ARBA00022448"/>
    </source>
</evidence>
<evidence type="ECO:0000313" key="9">
    <source>
        <dbReference type="EMBL" id="KZE80384.1"/>
    </source>
</evidence>
<feature type="transmembrane region" description="Helical" evidence="8">
    <location>
        <begin position="192"/>
        <end position="211"/>
    </location>
</feature>
<dbReference type="Pfam" id="PF03845">
    <property type="entry name" value="Spore_permease"/>
    <property type="match status" value="1"/>
</dbReference>
<dbReference type="AlphaFoldDB" id="A0A161S629"/>
<evidence type="ECO:0000256" key="7">
    <source>
        <dbReference type="ARBA" id="ARBA00023136"/>
    </source>
</evidence>
<feature type="transmembrane region" description="Helical" evidence="8">
    <location>
        <begin position="276"/>
        <end position="299"/>
    </location>
</feature>
<organism evidence="9 10">
    <name type="scientific">Paenibacillus elgii</name>
    <dbReference type="NCBI Taxonomy" id="189691"/>
    <lineage>
        <taxon>Bacteria</taxon>
        <taxon>Bacillati</taxon>
        <taxon>Bacillota</taxon>
        <taxon>Bacilli</taxon>
        <taxon>Bacillales</taxon>
        <taxon>Paenibacillaceae</taxon>
        <taxon>Paenibacillus</taxon>
    </lineage>
</organism>
<keyword evidence="6 8" id="KW-1133">Transmembrane helix</keyword>
<evidence type="ECO:0000256" key="4">
    <source>
        <dbReference type="ARBA" id="ARBA00022544"/>
    </source>
</evidence>
<dbReference type="NCBIfam" id="TIGR00912">
    <property type="entry name" value="2A0309"/>
    <property type="match status" value="1"/>
</dbReference>
<dbReference type="RefSeq" id="WP_063180141.1">
    <property type="nucleotide sequence ID" value="NZ_LQRA01000048.1"/>
</dbReference>
<feature type="transmembrane region" description="Helical" evidence="8">
    <location>
        <begin position="12"/>
        <end position="33"/>
    </location>
</feature>
<proteinExistence type="inferred from homology"/>
<sequence length="368" mass="40796">MRRFEYSDDEINGTELLFSVASMILGLGVLTLPRGIAKAVPSSDGWIAILIAGLLCMMFTWVLAKLAIRFPKQPFTEFAPRIVGRPLAVVLSVFFFIAFAMFSSYEVRGAAEVAKEYLFTRTPVEVIGLIFFLVVIYAASGPRVGIVRLNLLFLPFVIVVFVMVLVMNAGFFEFEQLKPAGISDWRKMGVGIETSLFSFLGFECVVFYAALMNRPKDTVKAAVIGMSIPLILYTVLFIVTIGVFSAKATAELQYPTVELAKEIEVPGAILERFESFFFTIWLMTIFNSAAMTLDICIWIAGTFFRRSSKRTVAFALAPFIYLAGYLPKDLTQLSAYGRLFSYVDFFAGILIPSLLLVIAKLRGVSGSA</sequence>
<dbReference type="GO" id="GO:0016020">
    <property type="term" value="C:membrane"/>
    <property type="evidence" value="ECO:0007669"/>
    <property type="project" value="UniProtKB-SubCell"/>
</dbReference>
<evidence type="ECO:0000256" key="5">
    <source>
        <dbReference type="ARBA" id="ARBA00022692"/>
    </source>
</evidence>
<feature type="transmembrane region" description="Helical" evidence="8">
    <location>
        <begin position="87"/>
        <end position="105"/>
    </location>
</feature>